<keyword evidence="2 7" id="KW-0813">Transport</keyword>
<dbReference type="EMBL" id="FNVT01000009">
    <property type="protein sequence ID" value="SEG95720.1"/>
    <property type="molecule type" value="Genomic_DNA"/>
</dbReference>
<dbReference type="AlphaFoldDB" id="A0A1H6ED45"/>
<dbReference type="OrthoDB" id="3524874at2"/>
<dbReference type="Pfam" id="PF00528">
    <property type="entry name" value="BPD_transp_1"/>
    <property type="match status" value="1"/>
</dbReference>
<dbReference type="GO" id="GO:0055085">
    <property type="term" value="P:transmembrane transport"/>
    <property type="evidence" value="ECO:0007669"/>
    <property type="project" value="InterPro"/>
</dbReference>
<evidence type="ECO:0000313" key="10">
    <source>
        <dbReference type="Proteomes" id="UP000236732"/>
    </source>
</evidence>
<feature type="transmembrane region" description="Helical" evidence="7">
    <location>
        <begin position="238"/>
        <end position="260"/>
    </location>
</feature>
<feature type="transmembrane region" description="Helical" evidence="7">
    <location>
        <begin position="7"/>
        <end position="29"/>
    </location>
</feature>
<dbReference type="PANTHER" id="PTHR43744">
    <property type="entry name" value="ABC TRANSPORTER PERMEASE PROTEIN MG189-RELATED-RELATED"/>
    <property type="match status" value="1"/>
</dbReference>
<organism evidence="9 10">
    <name type="scientific">Nonomuraea solani</name>
    <dbReference type="NCBI Taxonomy" id="1144553"/>
    <lineage>
        <taxon>Bacteria</taxon>
        <taxon>Bacillati</taxon>
        <taxon>Actinomycetota</taxon>
        <taxon>Actinomycetes</taxon>
        <taxon>Streptosporangiales</taxon>
        <taxon>Streptosporangiaceae</taxon>
        <taxon>Nonomuraea</taxon>
    </lineage>
</organism>
<evidence type="ECO:0000256" key="5">
    <source>
        <dbReference type="ARBA" id="ARBA00022989"/>
    </source>
</evidence>
<gene>
    <name evidence="9" type="ORF">SAMN05444920_109140</name>
</gene>
<feature type="transmembrane region" description="Helical" evidence="7">
    <location>
        <begin position="175"/>
        <end position="198"/>
    </location>
</feature>
<comment type="subcellular location">
    <subcellularLocation>
        <location evidence="1 7">Cell membrane</location>
        <topology evidence="1 7">Multi-pass membrane protein</topology>
    </subcellularLocation>
</comment>
<dbReference type="CDD" id="cd06261">
    <property type="entry name" value="TM_PBP2"/>
    <property type="match status" value="1"/>
</dbReference>
<keyword evidence="4 7" id="KW-0812">Transmembrane</keyword>
<evidence type="ECO:0000256" key="3">
    <source>
        <dbReference type="ARBA" id="ARBA00022475"/>
    </source>
</evidence>
<evidence type="ECO:0000256" key="1">
    <source>
        <dbReference type="ARBA" id="ARBA00004651"/>
    </source>
</evidence>
<dbReference type="Gene3D" id="1.10.3720.10">
    <property type="entry name" value="MetI-like"/>
    <property type="match status" value="1"/>
</dbReference>
<proteinExistence type="inferred from homology"/>
<dbReference type="PANTHER" id="PTHR43744:SF8">
    <property type="entry name" value="SN-GLYCEROL-3-PHOSPHATE TRANSPORT SYSTEM PERMEASE PROTEIN UGPE"/>
    <property type="match status" value="1"/>
</dbReference>
<dbReference type="GO" id="GO:0005886">
    <property type="term" value="C:plasma membrane"/>
    <property type="evidence" value="ECO:0007669"/>
    <property type="project" value="UniProtKB-SubCell"/>
</dbReference>
<reference evidence="9 10" key="1">
    <citation type="submission" date="2016-10" db="EMBL/GenBank/DDBJ databases">
        <authorList>
            <person name="de Groot N.N."/>
        </authorList>
    </citation>
    <scope>NUCLEOTIDE SEQUENCE [LARGE SCALE GENOMIC DNA]</scope>
    <source>
        <strain evidence="9 10">CGMCC 4.7037</strain>
    </source>
</reference>
<feature type="transmembrane region" description="Helical" evidence="7">
    <location>
        <begin position="65"/>
        <end position="86"/>
    </location>
</feature>
<sequence>MTRIVRYTILALGGLIFLFPFYFMIITSVSPPGSTGSLVPASLDFSTWTFIFAELPITWNLLNSAVYTLGVVAITLVIGSITGYALARLSFRGRDTLFAVILFTLALPFQLLMVPLFIMVSEWGWARPGPGNYLALIFPMAVNATAIIIFRQFFRGLPQELFDAAYLDGAGNLRILWKIAIPLTKPAFLIATLITFIGPWNDFLWGLLVVRDAYWQPLSVAVGILGSGAHATAGGGNYWGTVTAASTLLAVPVIVLFIAFQRYFVRGVIEDGIKG</sequence>
<protein>
    <submittedName>
        <fullName evidence="9">Multiple sugar transport system permease protein</fullName>
    </submittedName>
</protein>
<feature type="domain" description="ABC transmembrane type-1" evidence="8">
    <location>
        <begin position="61"/>
        <end position="260"/>
    </location>
</feature>
<feature type="transmembrane region" description="Helical" evidence="7">
    <location>
        <begin position="133"/>
        <end position="154"/>
    </location>
</feature>
<keyword evidence="5 7" id="KW-1133">Transmembrane helix</keyword>
<keyword evidence="6 7" id="KW-0472">Membrane</keyword>
<name>A0A1H6ED45_9ACTN</name>
<dbReference type="InterPro" id="IPR035906">
    <property type="entry name" value="MetI-like_sf"/>
</dbReference>
<evidence type="ECO:0000313" key="9">
    <source>
        <dbReference type="EMBL" id="SEG95720.1"/>
    </source>
</evidence>
<evidence type="ECO:0000256" key="6">
    <source>
        <dbReference type="ARBA" id="ARBA00023136"/>
    </source>
</evidence>
<comment type="similarity">
    <text evidence="7">Belongs to the binding-protein-dependent transport system permease family.</text>
</comment>
<keyword evidence="9" id="KW-0762">Sugar transport</keyword>
<evidence type="ECO:0000259" key="8">
    <source>
        <dbReference type="PROSITE" id="PS50928"/>
    </source>
</evidence>
<dbReference type="PROSITE" id="PS50928">
    <property type="entry name" value="ABC_TM1"/>
    <property type="match status" value="1"/>
</dbReference>
<keyword evidence="10" id="KW-1185">Reference proteome</keyword>
<dbReference type="Proteomes" id="UP000236732">
    <property type="component" value="Unassembled WGS sequence"/>
</dbReference>
<evidence type="ECO:0000256" key="2">
    <source>
        <dbReference type="ARBA" id="ARBA00022448"/>
    </source>
</evidence>
<keyword evidence="3" id="KW-1003">Cell membrane</keyword>
<evidence type="ECO:0000256" key="7">
    <source>
        <dbReference type="RuleBase" id="RU363032"/>
    </source>
</evidence>
<dbReference type="RefSeq" id="WP_103959398.1">
    <property type="nucleotide sequence ID" value="NZ_FNVT01000009.1"/>
</dbReference>
<dbReference type="SUPFAM" id="SSF161098">
    <property type="entry name" value="MetI-like"/>
    <property type="match status" value="1"/>
</dbReference>
<dbReference type="InterPro" id="IPR000515">
    <property type="entry name" value="MetI-like"/>
</dbReference>
<evidence type="ECO:0000256" key="4">
    <source>
        <dbReference type="ARBA" id="ARBA00022692"/>
    </source>
</evidence>
<accession>A0A1H6ED45</accession>
<feature type="transmembrane region" description="Helical" evidence="7">
    <location>
        <begin position="98"/>
        <end position="121"/>
    </location>
</feature>